<dbReference type="STRING" id="1219032.GCA_001515545_00377"/>
<evidence type="ECO:0000313" key="1">
    <source>
        <dbReference type="EMBL" id="PEH89747.1"/>
    </source>
</evidence>
<keyword evidence="2" id="KW-1185">Reference proteome</keyword>
<proteinExistence type="predicted"/>
<sequence length="87" mass="9689">MKIKFTPQFRFDTLELYKSGDLLKINGEDFDFSPLPDGYIVETKSAWIIGPVARVDGELQITIACPTILDNVVVTAKDGEIEVPTDE</sequence>
<dbReference type="OrthoDB" id="8373799at2"/>
<dbReference type="RefSeq" id="WP_066532902.1">
    <property type="nucleotide sequence ID" value="NZ_PDEA01000001.1"/>
</dbReference>
<dbReference type="EMBL" id="PDEA01000001">
    <property type="protein sequence ID" value="PEH89747.1"/>
    <property type="molecule type" value="Genomic_DNA"/>
</dbReference>
<accession>A0A2A7UWY1</accession>
<name>A0A2A7UWY1_COMTR</name>
<organism evidence="1 2">
    <name type="scientific">Comamonas terrigena</name>
    <dbReference type="NCBI Taxonomy" id="32013"/>
    <lineage>
        <taxon>Bacteria</taxon>
        <taxon>Pseudomonadati</taxon>
        <taxon>Pseudomonadota</taxon>
        <taxon>Betaproteobacteria</taxon>
        <taxon>Burkholderiales</taxon>
        <taxon>Comamonadaceae</taxon>
        <taxon>Comamonas</taxon>
    </lineage>
</organism>
<dbReference type="Proteomes" id="UP000220246">
    <property type="component" value="Unassembled WGS sequence"/>
</dbReference>
<gene>
    <name evidence="1" type="ORF">CRM82_15090</name>
</gene>
<comment type="caution">
    <text evidence="1">The sequence shown here is derived from an EMBL/GenBank/DDBJ whole genome shotgun (WGS) entry which is preliminary data.</text>
</comment>
<dbReference type="GeneID" id="80801948"/>
<dbReference type="AlphaFoldDB" id="A0A2A7UWY1"/>
<evidence type="ECO:0000313" key="2">
    <source>
        <dbReference type="Proteomes" id="UP000220246"/>
    </source>
</evidence>
<protein>
    <submittedName>
        <fullName evidence="1">Uncharacterized protein</fullName>
    </submittedName>
</protein>
<reference evidence="2" key="1">
    <citation type="submission" date="2017-09" db="EMBL/GenBank/DDBJ databases">
        <title>FDA dAtabase for Regulatory Grade micrObial Sequences (FDA-ARGOS): Supporting development and validation of Infectious Disease Dx tests.</title>
        <authorList>
            <person name="Minogue T."/>
            <person name="Wolcott M."/>
            <person name="Wasieloski L."/>
            <person name="Aguilar W."/>
            <person name="Moore D."/>
            <person name="Tallon L."/>
            <person name="Sadzewicz L."/>
            <person name="Ott S."/>
            <person name="Zhao X."/>
            <person name="Nagaraj S."/>
            <person name="Vavikolanu K."/>
            <person name="Aluvathingal J."/>
            <person name="Nadendla S."/>
            <person name="Sichtig H."/>
        </authorList>
    </citation>
    <scope>NUCLEOTIDE SEQUENCE [LARGE SCALE GENOMIC DNA]</scope>
    <source>
        <strain evidence="2">FDAARGOS_394</strain>
    </source>
</reference>